<dbReference type="EMBL" id="CP060713">
    <property type="protein sequence ID" value="QNN53782.1"/>
    <property type="molecule type" value="Genomic_DNA"/>
</dbReference>
<dbReference type="Pfam" id="PF00082">
    <property type="entry name" value="Peptidase_S8"/>
    <property type="match status" value="1"/>
</dbReference>
<evidence type="ECO:0000256" key="1">
    <source>
        <dbReference type="ARBA" id="ARBA00022670"/>
    </source>
</evidence>
<dbReference type="PROSITE" id="PS00138">
    <property type="entry name" value="SUBTILASE_SER"/>
    <property type="match status" value="1"/>
</dbReference>
<feature type="compositionally biased region" description="Low complexity" evidence="5">
    <location>
        <begin position="14"/>
        <end position="24"/>
    </location>
</feature>
<dbReference type="PRINTS" id="PR00723">
    <property type="entry name" value="SUBTILISIN"/>
</dbReference>
<dbReference type="PANTHER" id="PTHR10795">
    <property type="entry name" value="PROPROTEIN CONVERTASE SUBTILISIN/KEXIN"/>
    <property type="match status" value="1"/>
</dbReference>
<dbReference type="Gene3D" id="2.60.120.380">
    <property type="match status" value="1"/>
</dbReference>
<evidence type="ECO:0000256" key="4">
    <source>
        <dbReference type="PROSITE-ProRule" id="PRU01240"/>
    </source>
</evidence>
<evidence type="ECO:0000256" key="3">
    <source>
        <dbReference type="ARBA" id="ARBA00022825"/>
    </source>
</evidence>
<dbReference type="InterPro" id="IPR003137">
    <property type="entry name" value="PA_domain"/>
</dbReference>
<keyword evidence="3" id="KW-0720">Serine protease</keyword>
<evidence type="ECO:0000259" key="8">
    <source>
        <dbReference type="Pfam" id="PF04151"/>
    </source>
</evidence>
<comment type="caution">
    <text evidence="4">Lacks conserved residue(s) required for the propagation of feature annotation.</text>
</comment>
<dbReference type="InterPro" id="IPR007280">
    <property type="entry name" value="Peptidase_C_arc/bac"/>
</dbReference>
<evidence type="ECO:0000256" key="2">
    <source>
        <dbReference type="ARBA" id="ARBA00022801"/>
    </source>
</evidence>
<proteinExistence type="inferred from homology"/>
<dbReference type="InterPro" id="IPR041469">
    <property type="entry name" value="Subtilisin-like_FN3"/>
</dbReference>
<sequence>MASTELLSARDSTGHGSHAASTAAGEEDVTAVIDGRGFGSGSGVAPAAHLAVYKACWTAPDPVDDGCSTADLVAAVDAAVADGVDVLSYSVEGSADPVDSVGLAFLGAASANVFVAASAGNDGPAAGTVGNTSPWVTTVGASTHRLRQGGVVLGDGTVLVGAMVGDRSVPSSRVVRGADVPAPAATGAQARVCALGSLDAALVQDRVVVCERGRTPRVEKSAAVSRAGGAAMVLVNSAAGPGDVEADVHAVPTVHLAVADAVRLAAYLDRAGERARVALDPDAAEDEPVPTVAPFSGRGPVAGGDVLKPDLTAPGVGVVGAVAPPSDDGRLWDLRSGTSVSAPHVAGLAALLHGLHPTWSPSRLHSAMSTTAQQLAGDAGPFAVGSGQVLPRDSLDPGLVLDVPAAAWRRYAAGELAGQDLNLPSVSVPRLVGSTTLVRRLTHVGARPETYTASVAGLGGLDVRVAPATLTLQPGQSRRVRITLTATSAAPATGFATGSLRWTGARHEARLPVVVRTASVAAPQQVVAERDSGSVAVRARSGAGRAVQVRSGGLVPARPVGLTLRPGSFDERDPQVDQDTFATSVHVPAGTEAVRIELDGDSAQDDGDLYLFRGRQLVASSATPAADAEVTLASPPPGDYTLYVHAAASGDRSTTTGRLLTWVVPETGGTPLELQQPGDPTGPGGRIDYAASWRDLDPTQDWLAVVGYSGSDEQTLLRVE</sequence>
<dbReference type="PROSITE" id="PS51892">
    <property type="entry name" value="SUBTILASE"/>
    <property type="match status" value="1"/>
</dbReference>
<keyword evidence="1" id="KW-0645">Protease</keyword>
<gene>
    <name evidence="10" type="ORF">H9L09_05080</name>
</gene>
<dbReference type="InterPro" id="IPR045051">
    <property type="entry name" value="SBT"/>
</dbReference>
<dbReference type="Pfam" id="PF02225">
    <property type="entry name" value="PA"/>
    <property type="match status" value="1"/>
</dbReference>
<feature type="region of interest" description="Disordered" evidence="5">
    <location>
        <begin position="1"/>
        <end position="25"/>
    </location>
</feature>
<organism evidence="10 11">
    <name type="scientific">Nocardioides mesophilus</name>
    <dbReference type="NCBI Taxonomy" id="433659"/>
    <lineage>
        <taxon>Bacteria</taxon>
        <taxon>Bacillati</taxon>
        <taxon>Actinomycetota</taxon>
        <taxon>Actinomycetes</taxon>
        <taxon>Propionibacteriales</taxon>
        <taxon>Nocardioidaceae</taxon>
        <taxon>Nocardioides</taxon>
    </lineage>
</organism>
<dbReference type="GO" id="GO:0006508">
    <property type="term" value="P:proteolysis"/>
    <property type="evidence" value="ECO:0007669"/>
    <property type="project" value="UniProtKB-KW"/>
</dbReference>
<evidence type="ECO:0000259" key="9">
    <source>
        <dbReference type="Pfam" id="PF17766"/>
    </source>
</evidence>
<dbReference type="Gene3D" id="3.40.50.200">
    <property type="entry name" value="Peptidase S8/S53 domain"/>
    <property type="match status" value="1"/>
</dbReference>
<dbReference type="InterPro" id="IPR015500">
    <property type="entry name" value="Peptidase_S8_subtilisin-rel"/>
</dbReference>
<dbReference type="CDD" id="cd02120">
    <property type="entry name" value="PA_subtilisin_like"/>
    <property type="match status" value="1"/>
</dbReference>
<dbReference type="InterPro" id="IPR000209">
    <property type="entry name" value="Peptidase_S8/S53_dom"/>
</dbReference>
<dbReference type="Pfam" id="PF17766">
    <property type="entry name" value="fn3_6"/>
    <property type="match status" value="1"/>
</dbReference>
<dbReference type="SUPFAM" id="SSF52743">
    <property type="entry name" value="Subtilisin-like"/>
    <property type="match status" value="1"/>
</dbReference>
<accession>A0A7G9RDV7</accession>
<dbReference type="GO" id="GO:0004252">
    <property type="term" value="F:serine-type endopeptidase activity"/>
    <property type="evidence" value="ECO:0007669"/>
    <property type="project" value="InterPro"/>
</dbReference>
<protein>
    <submittedName>
        <fullName evidence="10">S8 family serine peptidase</fullName>
    </submittedName>
</protein>
<dbReference type="InterPro" id="IPR036852">
    <property type="entry name" value="Peptidase_S8/S53_dom_sf"/>
</dbReference>
<evidence type="ECO:0000256" key="5">
    <source>
        <dbReference type="SAM" id="MobiDB-lite"/>
    </source>
</evidence>
<feature type="domain" description="PA" evidence="7">
    <location>
        <begin position="193"/>
        <end position="263"/>
    </location>
</feature>
<name>A0A7G9RDV7_9ACTN</name>
<reference evidence="10 11" key="1">
    <citation type="submission" date="2020-08" db="EMBL/GenBank/DDBJ databases">
        <title>Genome sequence of Nocardioides mesophilus KACC 16243T.</title>
        <authorList>
            <person name="Hyun D.-W."/>
            <person name="Bae J.-W."/>
        </authorList>
    </citation>
    <scope>NUCLEOTIDE SEQUENCE [LARGE SCALE GENOMIC DNA]</scope>
    <source>
        <strain evidence="10 11">KACC 16243</strain>
    </source>
</reference>
<evidence type="ECO:0000259" key="7">
    <source>
        <dbReference type="Pfam" id="PF02225"/>
    </source>
</evidence>
<dbReference type="AlphaFoldDB" id="A0A7G9RDV7"/>
<dbReference type="KEGG" id="nmes:H9L09_05080"/>
<evidence type="ECO:0000313" key="11">
    <source>
        <dbReference type="Proteomes" id="UP000515947"/>
    </source>
</evidence>
<dbReference type="Proteomes" id="UP000515947">
    <property type="component" value="Chromosome"/>
</dbReference>
<keyword evidence="11" id="KW-1185">Reference proteome</keyword>
<feature type="domain" description="Peptidase C-terminal archaeal/bacterial" evidence="8">
    <location>
        <begin position="584"/>
        <end position="645"/>
    </location>
</feature>
<comment type="similarity">
    <text evidence="4">Belongs to the peptidase S8 family.</text>
</comment>
<evidence type="ECO:0000313" key="10">
    <source>
        <dbReference type="EMBL" id="QNN53782.1"/>
    </source>
</evidence>
<evidence type="ECO:0000259" key="6">
    <source>
        <dbReference type="Pfam" id="PF00082"/>
    </source>
</evidence>
<dbReference type="InterPro" id="IPR023828">
    <property type="entry name" value="Peptidase_S8_Ser-AS"/>
</dbReference>
<dbReference type="Gene3D" id="3.50.30.30">
    <property type="match status" value="1"/>
</dbReference>
<dbReference type="Gene3D" id="2.60.40.2310">
    <property type="match status" value="1"/>
</dbReference>
<keyword evidence="2" id="KW-0378">Hydrolase</keyword>
<dbReference type="Pfam" id="PF04151">
    <property type="entry name" value="PPC"/>
    <property type="match status" value="1"/>
</dbReference>
<feature type="domain" description="Peptidase S8/S53" evidence="6">
    <location>
        <begin position="9"/>
        <end position="387"/>
    </location>
</feature>
<feature type="domain" description="Subtilisin-like protease fibronectin type-III" evidence="9">
    <location>
        <begin position="420"/>
        <end position="515"/>
    </location>
</feature>